<proteinExistence type="predicted"/>
<dbReference type="HOGENOM" id="CLU_905388_0_0_0"/>
<comment type="caution">
    <text evidence="2">The sequence shown here is derived from an EMBL/GenBank/DDBJ whole genome shotgun (WGS) entry which is preliminary data.</text>
</comment>
<dbReference type="GeneID" id="79798679"/>
<organism evidence="2 3">
    <name type="scientific">Fusobacterium vincentii 4_1_13</name>
    <dbReference type="NCBI Taxonomy" id="469606"/>
    <lineage>
        <taxon>Bacteria</taxon>
        <taxon>Fusobacteriati</taxon>
        <taxon>Fusobacteriota</taxon>
        <taxon>Fusobacteriia</taxon>
        <taxon>Fusobacteriales</taxon>
        <taxon>Fusobacteriaceae</taxon>
        <taxon>Fusobacterium</taxon>
    </lineage>
</organism>
<gene>
    <name evidence="2" type="ORF">FSCG_00260</name>
</gene>
<protein>
    <recommendedName>
        <fullName evidence="4">Phophatidylinositol-4-phosphate 5-kinase</fullName>
    </recommendedName>
</protein>
<evidence type="ECO:0000313" key="2">
    <source>
        <dbReference type="EMBL" id="EEO39547.1"/>
    </source>
</evidence>
<accession>A0A0M1VSD5</accession>
<dbReference type="Gene3D" id="2.20.110.10">
    <property type="entry name" value="Histone H3 K4-specific methyltransferase SET7/9 N-terminal domain"/>
    <property type="match status" value="2"/>
</dbReference>
<dbReference type="InterPro" id="IPR003409">
    <property type="entry name" value="MORN"/>
</dbReference>
<dbReference type="AlphaFoldDB" id="A0A0M1VSD5"/>
<dbReference type="RefSeq" id="WP_008797471.1">
    <property type="nucleotide sequence ID" value="NZ_KQ235735.1"/>
</dbReference>
<dbReference type="EMBL" id="ACDE02000013">
    <property type="protein sequence ID" value="EEO39547.1"/>
    <property type="molecule type" value="Genomic_DNA"/>
</dbReference>
<evidence type="ECO:0000313" key="3">
    <source>
        <dbReference type="Proteomes" id="UP000004925"/>
    </source>
</evidence>
<dbReference type="Proteomes" id="UP000004925">
    <property type="component" value="Unassembled WGS sequence"/>
</dbReference>
<dbReference type="eggNOG" id="COG4642">
    <property type="taxonomic scope" value="Bacteria"/>
</dbReference>
<sequence length="314" mass="36487">MNKDLKKFIISLIASIVVAFAISYSYSAYQSYQREEKIDEVKKIFGFGESNKITSEVEENTNSQEAWQNQMLEMLELLGYSKVDTRPFYKRIYDKLTGKKVYNYIDKSGHEIEAGSLEFCNEVLYENLNIKNETVIVEVKDNKIIEKFFDGDKELIQIELTANDDYSSYDQKIYSYITKKTITVKDVLNKDTYLNTKNGIIEYEDGKTIEFTHKNSEMNGPAIETFPNGDKIEFNFVNDKRIGEAEKFYKNGDREIFTYGKNNKKNGSSTYYFANGDIEETIYVDGVLQGPAKYIYKDGVVEQYKYKDGKRIEN</sequence>
<reference evidence="2 3" key="1">
    <citation type="submission" date="2011-10" db="EMBL/GenBank/DDBJ databases">
        <title>The Genome Sequence of Fusobacterium sp. 4_1_13.</title>
        <authorList>
            <consortium name="The Broad Institute Genome Sequencing Platform"/>
            <person name="Earl A."/>
            <person name="Ward D."/>
            <person name="Feldgarden M."/>
            <person name="Gevers D."/>
            <person name="Strauss J."/>
            <person name="Ambrose C."/>
            <person name="Allen-Vercoe E."/>
            <person name="Young S.K."/>
            <person name="Zeng Q."/>
            <person name="Gargeya S."/>
            <person name="Fitzgerald M."/>
            <person name="Haas B."/>
            <person name="Abouelleil A."/>
            <person name="Alvarado L."/>
            <person name="Arachchi H.M."/>
            <person name="Berlin A."/>
            <person name="Brown A."/>
            <person name="Chapman S.B."/>
            <person name="Chen Z."/>
            <person name="Dunbar C."/>
            <person name="Freedman E."/>
            <person name="Gearin G."/>
            <person name="Goldberg J."/>
            <person name="Griggs A."/>
            <person name="Gujja S."/>
            <person name="Heiman D."/>
            <person name="Howarth C."/>
            <person name="Larson L."/>
            <person name="Lui A."/>
            <person name="MacDonald P.J."/>
            <person name="Montmayeur A."/>
            <person name="Murphy C."/>
            <person name="Neiman D."/>
            <person name="Pearson M."/>
            <person name="Priest M."/>
            <person name="Roberts A."/>
            <person name="Saif S."/>
            <person name="Shea T."/>
            <person name="Shenoy N."/>
            <person name="Sisk P."/>
            <person name="Stolte C."/>
            <person name="Sykes S."/>
            <person name="Wortman J."/>
            <person name="Nusbaum C."/>
            <person name="Birren B."/>
        </authorList>
    </citation>
    <scope>NUCLEOTIDE SEQUENCE [LARGE SCALE GENOMIC DNA]</scope>
    <source>
        <strain evidence="2 3">4_1_13</strain>
    </source>
</reference>
<evidence type="ECO:0008006" key="4">
    <source>
        <dbReference type="Google" id="ProtNLM"/>
    </source>
</evidence>
<dbReference type="Pfam" id="PF02493">
    <property type="entry name" value="MORN"/>
    <property type="match status" value="3"/>
</dbReference>
<evidence type="ECO:0000256" key="1">
    <source>
        <dbReference type="ARBA" id="ARBA00022737"/>
    </source>
</evidence>
<dbReference type="SUPFAM" id="SSF82185">
    <property type="entry name" value="Histone H3 K4-specific methyltransferase SET7/9 N-terminal domain"/>
    <property type="match status" value="1"/>
</dbReference>
<name>A0A0M1VSD5_FUSVC</name>
<keyword evidence="1" id="KW-0677">Repeat</keyword>